<evidence type="ECO:0000313" key="1">
    <source>
        <dbReference type="EMBL" id="QEC77823.1"/>
    </source>
</evidence>
<name>A0A5B8W283_9SPHI</name>
<keyword evidence="2" id="KW-1185">Reference proteome</keyword>
<dbReference type="AlphaFoldDB" id="A0A5B8W283"/>
<protein>
    <submittedName>
        <fullName evidence="1">Uncharacterized protein</fullName>
    </submittedName>
</protein>
<dbReference type="KEGG" id="mgk:FSB76_18455"/>
<dbReference type="EMBL" id="CP042437">
    <property type="protein sequence ID" value="QEC77823.1"/>
    <property type="molecule type" value="Genomic_DNA"/>
</dbReference>
<organism evidence="1 2">
    <name type="scientific">Mucilaginibacter ginsenosidivorax</name>
    <dbReference type="NCBI Taxonomy" id="862126"/>
    <lineage>
        <taxon>Bacteria</taxon>
        <taxon>Pseudomonadati</taxon>
        <taxon>Bacteroidota</taxon>
        <taxon>Sphingobacteriia</taxon>
        <taxon>Sphingobacteriales</taxon>
        <taxon>Sphingobacteriaceae</taxon>
        <taxon>Mucilaginibacter</taxon>
    </lineage>
</organism>
<dbReference type="RefSeq" id="WP_147055874.1">
    <property type="nucleotide sequence ID" value="NZ_CP042437.1"/>
</dbReference>
<dbReference type="Proteomes" id="UP000321362">
    <property type="component" value="Chromosome"/>
</dbReference>
<proteinExistence type="predicted"/>
<dbReference type="OrthoDB" id="9884457at2"/>
<evidence type="ECO:0000313" key="2">
    <source>
        <dbReference type="Proteomes" id="UP000321362"/>
    </source>
</evidence>
<accession>A0A5B8W283</accession>
<gene>
    <name evidence="1" type="ORF">FSB76_18455</name>
</gene>
<reference evidence="1 2" key="1">
    <citation type="journal article" date="2013" name="J. Microbiol.">
        <title>Mucilaginibacter ginsenosidivorax sp. nov., with ginsenoside converting activity isolated from sediment.</title>
        <authorList>
            <person name="Kim J.K."/>
            <person name="Choi T.E."/>
            <person name="Liu Q.M."/>
            <person name="Park H.Y."/>
            <person name="Yi T.H."/>
            <person name="Yoon M.H."/>
            <person name="Kim S.C."/>
            <person name="Im W.T."/>
        </authorList>
    </citation>
    <scope>NUCLEOTIDE SEQUENCE [LARGE SCALE GENOMIC DNA]</scope>
    <source>
        <strain evidence="1 2">KHI28</strain>
    </source>
</reference>
<sequence length="71" mass="7967">MELILKKKKADAFVSAMQGLAKKFDGVYLPGQIEEFVKLDVVNGKMQLTFDKVVPEMVRIACTMAFVETLL</sequence>